<feature type="repeat" description="ANK" evidence="3">
    <location>
        <begin position="45"/>
        <end position="77"/>
    </location>
</feature>
<dbReference type="Gene3D" id="1.25.40.20">
    <property type="entry name" value="Ankyrin repeat-containing domain"/>
    <property type="match status" value="3"/>
</dbReference>
<dbReference type="Pfam" id="PF00023">
    <property type="entry name" value="Ank"/>
    <property type="match status" value="1"/>
</dbReference>
<evidence type="ECO:0000256" key="2">
    <source>
        <dbReference type="ARBA" id="ARBA00023043"/>
    </source>
</evidence>
<reference evidence="4" key="1">
    <citation type="submission" date="2019-03" db="EMBL/GenBank/DDBJ databases">
        <title>Long read genome sequence of the mycoparasitic Pythium oligandrum ATCC 38472 isolated from sugarbeet rhizosphere.</title>
        <authorList>
            <person name="Gaulin E."/>
        </authorList>
    </citation>
    <scope>NUCLEOTIDE SEQUENCE</scope>
    <source>
        <strain evidence="4">ATCC 38472_TT</strain>
    </source>
</reference>
<feature type="repeat" description="ANK" evidence="3">
    <location>
        <begin position="154"/>
        <end position="186"/>
    </location>
</feature>
<keyword evidence="5" id="KW-1185">Reference proteome</keyword>
<proteinExistence type="predicted"/>
<evidence type="ECO:0000313" key="4">
    <source>
        <dbReference type="EMBL" id="TMW61679.1"/>
    </source>
</evidence>
<evidence type="ECO:0000256" key="3">
    <source>
        <dbReference type="PROSITE-ProRule" id="PRU00023"/>
    </source>
</evidence>
<accession>A0A8K1FI40</accession>
<keyword evidence="1" id="KW-0677">Repeat</keyword>
<organism evidence="4 5">
    <name type="scientific">Pythium oligandrum</name>
    <name type="common">Mycoparasitic fungus</name>
    <dbReference type="NCBI Taxonomy" id="41045"/>
    <lineage>
        <taxon>Eukaryota</taxon>
        <taxon>Sar</taxon>
        <taxon>Stramenopiles</taxon>
        <taxon>Oomycota</taxon>
        <taxon>Peronosporomycetes</taxon>
        <taxon>Pythiales</taxon>
        <taxon>Pythiaceae</taxon>
        <taxon>Pythium</taxon>
    </lineage>
</organism>
<feature type="repeat" description="ANK" evidence="3">
    <location>
        <begin position="288"/>
        <end position="314"/>
    </location>
</feature>
<dbReference type="Pfam" id="PF12796">
    <property type="entry name" value="Ank_2"/>
    <property type="match status" value="2"/>
</dbReference>
<sequence>MSGAVRNLGHEWLKAAYNGSVEDLKLLLAEHPELIHFRATFESLKSCTALHLCAWRNQPAAAAFLIANGADIEARDEAGLTPLQVDIMRVCMINMRPTPIVRSECRDLTCSADVRLALFKRKLVRDRSSYSQIDMSTFELLLAAQANVNTPCDVGESVLHLAVEDGLVRHVQLLLEYHADPFFSDKDGRLMLEIAAEHGYEDLVQLFMNSYPEMIKLGGPEAIRAAVCHDANAVVELLWSPVLQTLPDDEKRTQLGGELLHVAIDYNSPRCVDFLLDHDVPVDYRDSKGETALHVASRRNLPELVQSLLERHADATLCVLSNGFSVYHLVVQYYALQAIQVLAVWGVDINLLDRNQDSPLAFAVKNRYAIELLETLLRHGAHFRFQSRRSRDDVAPVLVSWIVHLASDQLPALIDRLIVSGCVQHERARRLITSLLWAGHTSEALLLVFLALFSTTSQAAQHGLVIIYEWLTPYHTNLVVPKLLHDVLRR</sequence>
<name>A0A8K1FI40_PYTOL</name>
<dbReference type="PROSITE" id="PS50088">
    <property type="entry name" value="ANK_REPEAT"/>
    <property type="match status" value="3"/>
</dbReference>
<dbReference type="OrthoDB" id="158541at2759"/>
<dbReference type="EMBL" id="SPLM01000075">
    <property type="protein sequence ID" value="TMW61679.1"/>
    <property type="molecule type" value="Genomic_DNA"/>
</dbReference>
<dbReference type="AlphaFoldDB" id="A0A8K1FI40"/>
<dbReference type="SUPFAM" id="SSF48403">
    <property type="entry name" value="Ankyrin repeat"/>
    <property type="match status" value="2"/>
</dbReference>
<comment type="caution">
    <text evidence="4">The sequence shown here is derived from an EMBL/GenBank/DDBJ whole genome shotgun (WGS) entry which is preliminary data.</text>
</comment>
<dbReference type="Proteomes" id="UP000794436">
    <property type="component" value="Unassembled WGS sequence"/>
</dbReference>
<keyword evidence="2 3" id="KW-0040">ANK repeat</keyword>
<gene>
    <name evidence="4" type="ORF">Poli38472_010742</name>
</gene>
<evidence type="ECO:0008006" key="6">
    <source>
        <dbReference type="Google" id="ProtNLM"/>
    </source>
</evidence>
<dbReference type="PANTHER" id="PTHR24198">
    <property type="entry name" value="ANKYRIN REPEAT AND PROTEIN KINASE DOMAIN-CONTAINING PROTEIN"/>
    <property type="match status" value="1"/>
</dbReference>
<protein>
    <recommendedName>
        <fullName evidence="6">Ankyrin repeat protein</fullName>
    </recommendedName>
</protein>
<dbReference type="PROSITE" id="PS50297">
    <property type="entry name" value="ANK_REP_REGION"/>
    <property type="match status" value="3"/>
</dbReference>
<dbReference type="InterPro" id="IPR036770">
    <property type="entry name" value="Ankyrin_rpt-contain_sf"/>
</dbReference>
<evidence type="ECO:0000256" key="1">
    <source>
        <dbReference type="ARBA" id="ARBA00022737"/>
    </source>
</evidence>
<evidence type="ECO:0000313" key="5">
    <source>
        <dbReference type="Proteomes" id="UP000794436"/>
    </source>
</evidence>
<dbReference type="SMART" id="SM00248">
    <property type="entry name" value="ANK"/>
    <property type="match status" value="6"/>
</dbReference>
<dbReference type="InterPro" id="IPR002110">
    <property type="entry name" value="Ankyrin_rpt"/>
</dbReference>
<dbReference type="PANTHER" id="PTHR24198:SF165">
    <property type="entry name" value="ANKYRIN REPEAT-CONTAINING PROTEIN-RELATED"/>
    <property type="match status" value="1"/>
</dbReference>